<organism evidence="7 8">
    <name type="scientific">Pinctada imbricata</name>
    <name type="common">Atlantic pearl-oyster</name>
    <name type="synonym">Pinctada martensii</name>
    <dbReference type="NCBI Taxonomy" id="66713"/>
    <lineage>
        <taxon>Eukaryota</taxon>
        <taxon>Metazoa</taxon>
        <taxon>Spiralia</taxon>
        <taxon>Lophotrochozoa</taxon>
        <taxon>Mollusca</taxon>
        <taxon>Bivalvia</taxon>
        <taxon>Autobranchia</taxon>
        <taxon>Pteriomorphia</taxon>
        <taxon>Pterioida</taxon>
        <taxon>Pterioidea</taxon>
        <taxon>Pteriidae</taxon>
        <taxon>Pinctada</taxon>
    </lineage>
</organism>
<feature type="domain" description="PHD-type" evidence="6">
    <location>
        <begin position="36"/>
        <end position="94"/>
    </location>
</feature>
<dbReference type="PROSITE" id="PS01359">
    <property type="entry name" value="ZF_PHD_1"/>
    <property type="match status" value="1"/>
</dbReference>
<dbReference type="SMART" id="SM00249">
    <property type="entry name" value="PHD"/>
    <property type="match status" value="1"/>
</dbReference>
<dbReference type="PANTHER" id="PTHR33395">
    <property type="entry name" value="TRANSCRIPTASE, PUTATIVE-RELATED-RELATED"/>
    <property type="match status" value="1"/>
</dbReference>
<dbReference type="Gene3D" id="3.60.10.10">
    <property type="entry name" value="Endonuclease/exonuclease/phosphatase"/>
    <property type="match status" value="1"/>
</dbReference>
<evidence type="ECO:0000313" key="8">
    <source>
        <dbReference type="Proteomes" id="UP001186944"/>
    </source>
</evidence>
<name>A0AA88YN61_PINIB</name>
<evidence type="ECO:0000256" key="2">
    <source>
        <dbReference type="ARBA" id="ARBA00022771"/>
    </source>
</evidence>
<protein>
    <recommendedName>
        <fullName evidence="6">PHD-type domain-containing protein</fullName>
    </recommendedName>
</protein>
<evidence type="ECO:0000259" key="6">
    <source>
        <dbReference type="PROSITE" id="PS50016"/>
    </source>
</evidence>
<dbReference type="PANTHER" id="PTHR33395:SF22">
    <property type="entry name" value="REVERSE TRANSCRIPTASE DOMAIN-CONTAINING PROTEIN"/>
    <property type="match status" value="1"/>
</dbReference>
<sequence>MLPPKRSTRYCLTYIFYLLVLNSSDCHPNPGPRTPKYPCGDCGKAVKWSKTVKSVACTQCETWFHKDCLGMSTAVYLPLENTDLSWYCCNCGIPNFNSSLFSEFDTSGSNLTSSTPNSSSQSSSSFFGDPILSSSPKQPVQKNHLNKKARVLTINFQSMRSKREAFWSMLENSDPDIILASETWLNPSIHEREVLPDKYVFAARRERPNGSHGGVAIITKASFDASEIALDTSTEMVAASIPTTSSSKPVIVCSVFRPPSSDEEYTKALCDTLHDIHEKHRDHIIWIGGDTDLSDINWACDSIESHSYLSSVNQAFIDTFTDLGCQQVIDFPTRGENILDIFATNRPSLVNKATALPGLGDHDIVLLDTNIIPQQRRPIRRLIYIWSKADTQAIAKDLSDLPARLNHLVDIKSTVDSLWSLFKTTCTKSINSHVPSKYTSTRFNQPWCDSNIRRLSRRKKRAFRKAKQTKRKKDWENYRTSQNNVKNACKTSYNRYVNNIISEEGYNNKKLYSFIKSKKCDSTGVSPLRDGENLHSNPKDKAEILNRQFSSVFTQEKQDDLPQIGSTTYPAASNITVTEKGVLKLLNNLNPNKASGPDQISSRFLRTMSNSVAPILTIIFQASSDQGKVPDDWKSANVTPLFKKGDRARASNYRPVSLTSVCCKTLEHIVHRHVITHLEEHNILTDQQHGFRKRRSCESQLITTIHDLASGLNQR</sequence>
<dbReference type="GO" id="GO:0031012">
    <property type="term" value="C:extracellular matrix"/>
    <property type="evidence" value="ECO:0007669"/>
    <property type="project" value="TreeGrafter"/>
</dbReference>
<feature type="chain" id="PRO_5041683569" description="PHD-type domain-containing protein" evidence="5">
    <location>
        <begin position="27"/>
        <end position="715"/>
    </location>
</feature>
<dbReference type="PROSITE" id="PS50016">
    <property type="entry name" value="ZF_PHD_2"/>
    <property type="match status" value="1"/>
</dbReference>
<keyword evidence="5" id="KW-0732">Signal</keyword>
<accession>A0AA88YN61</accession>
<dbReference type="InterPro" id="IPR011011">
    <property type="entry name" value="Znf_FYVE_PHD"/>
</dbReference>
<keyword evidence="1" id="KW-0479">Metal-binding</keyword>
<dbReference type="GO" id="GO:0061343">
    <property type="term" value="P:cell adhesion involved in heart morphogenesis"/>
    <property type="evidence" value="ECO:0007669"/>
    <property type="project" value="TreeGrafter"/>
</dbReference>
<evidence type="ECO:0000256" key="1">
    <source>
        <dbReference type="ARBA" id="ARBA00022723"/>
    </source>
</evidence>
<dbReference type="SUPFAM" id="SSF57903">
    <property type="entry name" value="FYVE/PHD zinc finger"/>
    <property type="match status" value="1"/>
</dbReference>
<dbReference type="InterPro" id="IPR019786">
    <property type="entry name" value="Zinc_finger_PHD-type_CS"/>
</dbReference>
<evidence type="ECO:0000256" key="4">
    <source>
        <dbReference type="PROSITE-ProRule" id="PRU00146"/>
    </source>
</evidence>
<keyword evidence="2 4" id="KW-0863">Zinc-finger</keyword>
<evidence type="ECO:0000256" key="3">
    <source>
        <dbReference type="ARBA" id="ARBA00022833"/>
    </source>
</evidence>
<gene>
    <name evidence="7" type="ORF">FSP39_006467</name>
</gene>
<reference evidence="7" key="1">
    <citation type="submission" date="2019-08" db="EMBL/GenBank/DDBJ databases">
        <title>The improved chromosome-level genome for the pearl oyster Pinctada fucata martensii using PacBio sequencing and Hi-C.</title>
        <authorList>
            <person name="Zheng Z."/>
        </authorList>
    </citation>
    <scope>NUCLEOTIDE SEQUENCE</scope>
    <source>
        <strain evidence="7">ZZ-2019</strain>
        <tissue evidence="7">Adductor muscle</tissue>
    </source>
</reference>
<dbReference type="InterPro" id="IPR019787">
    <property type="entry name" value="Znf_PHD-finger"/>
</dbReference>
<keyword evidence="3" id="KW-0862">Zinc</keyword>
<dbReference type="GO" id="GO:0007508">
    <property type="term" value="P:larval heart development"/>
    <property type="evidence" value="ECO:0007669"/>
    <property type="project" value="TreeGrafter"/>
</dbReference>
<dbReference type="SUPFAM" id="SSF56219">
    <property type="entry name" value="DNase I-like"/>
    <property type="match status" value="1"/>
</dbReference>
<dbReference type="Proteomes" id="UP001186944">
    <property type="component" value="Unassembled WGS sequence"/>
</dbReference>
<evidence type="ECO:0000256" key="5">
    <source>
        <dbReference type="SAM" id="SignalP"/>
    </source>
</evidence>
<dbReference type="InterPro" id="IPR036691">
    <property type="entry name" value="Endo/exonu/phosph_ase_sf"/>
</dbReference>
<dbReference type="GO" id="GO:0008270">
    <property type="term" value="F:zinc ion binding"/>
    <property type="evidence" value="ECO:0007669"/>
    <property type="project" value="UniProtKB-KW"/>
</dbReference>
<feature type="signal peptide" evidence="5">
    <location>
        <begin position="1"/>
        <end position="26"/>
    </location>
</feature>
<dbReference type="AlphaFoldDB" id="A0AA88YN61"/>
<dbReference type="Gene3D" id="3.30.40.10">
    <property type="entry name" value="Zinc/RING finger domain, C3HC4 (zinc finger)"/>
    <property type="match status" value="1"/>
</dbReference>
<evidence type="ECO:0000313" key="7">
    <source>
        <dbReference type="EMBL" id="KAK3108364.1"/>
    </source>
</evidence>
<comment type="caution">
    <text evidence="7">The sequence shown here is derived from an EMBL/GenBank/DDBJ whole genome shotgun (WGS) entry which is preliminary data.</text>
</comment>
<dbReference type="InterPro" id="IPR013083">
    <property type="entry name" value="Znf_RING/FYVE/PHD"/>
</dbReference>
<dbReference type="InterPro" id="IPR001965">
    <property type="entry name" value="Znf_PHD"/>
</dbReference>
<proteinExistence type="predicted"/>
<dbReference type="EMBL" id="VSWD01000001">
    <property type="protein sequence ID" value="KAK3108364.1"/>
    <property type="molecule type" value="Genomic_DNA"/>
</dbReference>
<keyword evidence="8" id="KW-1185">Reference proteome</keyword>